<evidence type="ECO:0008006" key="3">
    <source>
        <dbReference type="Google" id="ProtNLM"/>
    </source>
</evidence>
<accession>A0AAX1MZZ2</accession>
<keyword evidence="2" id="KW-1185">Reference proteome</keyword>
<protein>
    <recommendedName>
        <fullName evidence="3">Lipoprotein</fullName>
    </recommendedName>
</protein>
<reference evidence="1 2" key="1">
    <citation type="submission" date="2021-05" db="EMBL/GenBank/DDBJ databases">
        <title>Comparative genomic studies on the polysaccharide-degrading batcterial strains of the Flammeovirga genus.</title>
        <authorList>
            <person name="Zewei F."/>
            <person name="Zheng Z."/>
            <person name="Yu L."/>
            <person name="Ruyue G."/>
            <person name="Yanhong M."/>
            <person name="Yuanyuan C."/>
            <person name="Jingyan G."/>
            <person name="Wenjun H."/>
        </authorList>
    </citation>
    <scope>NUCLEOTIDE SEQUENCE [LARGE SCALE GENOMIC DNA]</scope>
    <source>
        <strain evidence="1 2">NBRC:100898</strain>
    </source>
</reference>
<sequence length="553" mass="63759">MQFNRKLLLTALLGATLFSCTKEEVETPLSLSEDDLPSLSIAEKDYLRGNDTLEIDLGEYANEQISIVDIQVSADGKTLNIDQTTTDNNLQIVFDSKQLNEGENNVTIKVSLNSDLELPSTSLSQDILVEVDNYLPLMFIEEGFIQVEDVELSGEDESIDLEWIQRFFNKEESFLVLDENFNQVTEIYKADGKEFNKVYEIPENAEGQNFMIYRIQSSEKYEYSKYLGEVLADQYEDERVVNIIPFHSQGDEFRLEANHFQFDERNERNVVLAIKNADFGELNVILNRQHVISYDDDYTYYSLEIKDAYHYFENNFAFTNNTVLIKDNSDNQGIKVDLDQLNEGDTIVVSKDLLSEPIAKELNDDVVGLYQCFEYNDLLLRDNIFCEKNGNAFIVYKFLNHEDSEISYFGETKVSPEVNNNSSFFSLVNSLDQSFTKPLDFSLQDYEITDDYIALNPFNYDTPLNIYNSVHLVIQDETIGNTIYKNYIRCSGRDNVRVVVPLKFDFEGFEEINSGKFKDFFSNNIEKVGFVTSTNFLTSLEINSFSIYSQKDL</sequence>
<gene>
    <name evidence="1" type="ORF">KMW28_14615</name>
</gene>
<dbReference type="KEGG" id="fya:KMW28_14615"/>
<dbReference type="EMBL" id="CP076132">
    <property type="protein sequence ID" value="QWG00884.1"/>
    <property type="molecule type" value="Genomic_DNA"/>
</dbReference>
<organism evidence="1 2">
    <name type="scientific">Flammeovirga yaeyamensis</name>
    <dbReference type="NCBI Taxonomy" id="367791"/>
    <lineage>
        <taxon>Bacteria</taxon>
        <taxon>Pseudomonadati</taxon>
        <taxon>Bacteroidota</taxon>
        <taxon>Cytophagia</taxon>
        <taxon>Cytophagales</taxon>
        <taxon>Flammeovirgaceae</taxon>
        <taxon>Flammeovirga</taxon>
    </lineage>
</organism>
<name>A0AAX1MZZ2_9BACT</name>
<proteinExistence type="predicted"/>
<evidence type="ECO:0000313" key="2">
    <source>
        <dbReference type="Proteomes" id="UP000678679"/>
    </source>
</evidence>
<dbReference type="Proteomes" id="UP000678679">
    <property type="component" value="Chromosome 1"/>
</dbReference>
<dbReference type="RefSeq" id="WP_169665204.1">
    <property type="nucleotide sequence ID" value="NZ_CP076132.1"/>
</dbReference>
<dbReference type="AlphaFoldDB" id="A0AAX1MZZ2"/>
<dbReference type="PROSITE" id="PS51257">
    <property type="entry name" value="PROKAR_LIPOPROTEIN"/>
    <property type="match status" value="1"/>
</dbReference>
<evidence type="ECO:0000313" key="1">
    <source>
        <dbReference type="EMBL" id="QWG00884.1"/>
    </source>
</evidence>